<dbReference type="EMBL" id="CP033540">
    <property type="protein sequence ID" value="AZC01288.1"/>
    <property type="molecule type" value="Genomic_DNA"/>
</dbReference>
<protein>
    <submittedName>
        <fullName evidence="1">Uncharacterized protein</fullName>
    </submittedName>
</protein>
<organism evidence="1 2">
    <name type="scientific">Acinetobacter pittii</name>
    <name type="common">Acinetobacter genomosp. 3</name>
    <dbReference type="NCBI Taxonomy" id="48296"/>
    <lineage>
        <taxon>Bacteria</taxon>
        <taxon>Pseudomonadati</taxon>
        <taxon>Pseudomonadota</taxon>
        <taxon>Gammaproteobacteria</taxon>
        <taxon>Moraxellales</taxon>
        <taxon>Moraxellaceae</taxon>
        <taxon>Acinetobacter</taxon>
        <taxon>Acinetobacter calcoaceticus/baumannii complex</taxon>
    </lineage>
</organism>
<reference evidence="1 2" key="2">
    <citation type="submission" date="2018-12" db="EMBL/GenBank/DDBJ databases">
        <title>Molecular Epidemiology of Emerging Carbapenem-Resistance in Acinetobacter nosocomialis and Acinetobacter pittii in Taiwan, 2010-2014.</title>
        <authorList>
            <person name="Huang W.-C."/>
            <person name="Wang H.-Y."/>
            <person name="Lai J.-F."/>
            <person name="Lauderdale T.-L."/>
            <person name="Sytwu H.-K."/>
        </authorList>
    </citation>
    <scope>NUCLEOTIDE SEQUENCE [LARGE SCALE GENOMIC DNA]</scope>
    <source>
        <strain evidence="1 2">2014S06-099</strain>
    </source>
</reference>
<proteinExistence type="predicted"/>
<reference evidence="1 2" key="1">
    <citation type="submission" date="2018-11" db="EMBL/GenBank/DDBJ databases">
        <authorList>
            <person name="Kuo S.-C."/>
            <person name="Chen F.-J."/>
            <person name="Liao Y.-C."/>
        </authorList>
    </citation>
    <scope>NUCLEOTIDE SEQUENCE [LARGE SCALE GENOMIC DNA]</scope>
    <source>
        <strain evidence="1 2">2014S06-099</strain>
    </source>
</reference>
<sequence length="76" mass="8549">MIIVICILEGRGYQDTSGINQIDSLLEIFKVKSELDNATSEKGNLDSSSTEFEDSSVFKIVENIHSTADFYFYVMT</sequence>
<gene>
    <name evidence="1" type="ORF">DKE52_020090</name>
</gene>
<evidence type="ECO:0000313" key="2">
    <source>
        <dbReference type="Proteomes" id="UP000254410"/>
    </source>
</evidence>
<dbReference type="AlphaFoldDB" id="A0A3G6YMR3"/>
<accession>A0A3G6YMR3</accession>
<name>A0A3G6YMR3_ACIPI</name>
<dbReference type="Proteomes" id="UP000254410">
    <property type="component" value="Chromosome"/>
</dbReference>
<evidence type="ECO:0000313" key="1">
    <source>
        <dbReference type="EMBL" id="AZC01288.1"/>
    </source>
</evidence>